<dbReference type="OrthoDB" id="1274115at2759"/>
<organism evidence="3 4">
    <name type="scientific">Pycnoporus cinnabarinus</name>
    <name type="common">Cinnabar-red polypore</name>
    <name type="synonym">Trametes cinnabarina</name>
    <dbReference type="NCBI Taxonomy" id="5643"/>
    <lineage>
        <taxon>Eukaryota</taxon>
        <taxon>Fungi</taxon>
        <taxon>Dikarya</taxon>
        <taxon>Basidiomycota</taxon>
        <taxon>Agaricomycotina</taxon>
        <taxon>Agaricomycetes</taxon>
        <taxon>Polyporales</taxon>
        <taxon>Polyporaceae</taxon>
        <taxon>Trametes</taxon>
    </lineage>
</organism>
<accession>A0A060SIJ0</accession>
<dbReference type="GO" id="GO:0016491">
    <property type="term" value="F:oxidoreductase activity"/>
    <property type="evidence" value="ECO:0007669"/>
    <property type="project" value="UniProtKB-KW"/>
</dbReference>
<gene>
    <name evidence="3" type="ORF">BN946_scf184970.g95</name>
</gene>
<dbReference type="EMBL" id="CCBP010000111">
    <property type="protein sequence ID" value="CDO72243.1"/>
    <property type="molecule type" value="Genomic_DNA"/>
</dbReference>
<dbReference type="InterPro" id="IPR002347">
    <property type="entry name" value="SDR_fam"/>
</dbReference>
<dbReference type="PANTHER" id="PTHR43976">
    <property type="entry name" value="SHORT CHAIN DEHYDROGENASE"/>
    <property type="match status" value="1"/>
</dbReference>
<comment type="similarity">
    <text evidence="1">Belongs to the short-chain dehydrogenases/reductases (SDR) family.</text>
</comment>
<dbReference type="OMA" id="LPATRMR"/>
<keyword evidence="4" id="KW-1185">Reference proteome</keyword>
<dbReference type="AlphaFoldDB" id="A0A060SIJ0"/>
<evidence type="ECO:0000256" key="2">
    <source>
        <dbReference type="ARBA" id="ARBA00023002"/>
    </source>
</evidence>
<reference evidence="3" key="1">
    <citation type="submission" date="2014-01" db="EMBL/GenBank/DDBJ databases">
        <title>The genome of the white-rot fungus Pycnoporus cinnabarinus: a basidiomycete model with a versatile arsenal for lignocellulosic biomass breakdown.</title>
        <authorList>
            <person name="Levasseur A."/>
            <person name="Lomascolo A."/>
            <person name="Ruiz-Duenas F.J."/>
            <person name="Uzan E."/>
            <person name="Piumi F."/>
            <person name="Kues U."/>
            <person name="Ram A.F.J."/>
            <person name="Murat C."/>
            <person name="Haon M."/>
            <person name="Benoit I."/>
            <person name="Arfi Y."/>
            <person name="Chevret D."/>
            <person name="Drula E."/>
            <person name="Kwon M.J."/>
            <person name="Gouret P."/>
            <person name="Lesage-Meessen L."/>
            <person name="Lombard V."/>
            <person name="Mariette J."/>
            <person name="Noirot C."/>
            <person name="Park J."/>
            <person name="Patyshakuliyeva A."/>
            <person name="Wieneger R.A.B."/>
            <person name="Wosten H.A.B."/>
            <person name="Martin F."/>
            <person name="Coutinho P.M."/>
            <person name="de Vries R."/>
            <person name="Martinez A.T."/>
            <person name="Klopp C."/>
            <person name="Pontarotti P."/>
            <person name="Henrissat B."/>
            <person name="Record E."/>
        </authorList>
    </citation>
    <scope>NUCLEOTIDE SEQUENCE [LARGE SCALE GENOMIC DNA]</scope>
    <source>
        <strain evidence="3">BRFM137</strain>
    </source>
</reference>
<evidence type="ECO:0000256" key="1">
    <source>
        <dbReference type="ARBA" id="ARBA00006484"/>
    </source>
</evidence>
<dbReference type="Gene3D" id="3.40.50.720">
    <property type="entry name" value="NAD(P)-binding Rossmann-like Domain"/>
    <property type="match status" value="1"/>
</dbReference>
<dbReference type="PANTHER" id="PTHR43976:SF16">
    <property type="entry name" value="SHORT-CHAIN DEHYDROGENASE_REDUCTASE FAMILY PROTEIN"/>
    <property type="match status" value="1"/>
</dbReference>
<dbReference type="InterPro" id="IPR036291">
    <property type="entry name" value="NAD(P)-bd_dom_sf"/>
</dbReference>
<dbReference type="HOGENOM" id="CLU_010194_2_9_1"/>
<dbReference type="Pfam" id="PF13561">
    <property type="entry name" value="adh_short_C2"/>
    <property type="match status" value="1"/>
</dbReference>
<keyword evidence="2" id="KW-0560">Oxidoreductase</keyword>
<dbReference type="PRINTS" id="PR00081">
    <property type="entry name" value="GDHRDH"/>
</dbReference>
<comment type="caution">
    <text evidence="3">The sequence shown here is derived from an EMBL/GenBank/DDBJ whole genome shotgun (WGS) entry which is preliminary data.</text>
</comment>
<proteinExistence type="inferred from homology"/>
<dbReference type="Proteomes" id="UP000029665">
    <property type="component" value="Unassembled WGS sequence"/>
</dbReference>
<sequence length="235" mass="25755">MPGANLVSVTGASSGFRRLLAEIILEEGEKAADISSAFHRAKDTFGRVDVVVNNAAFAALGEVKSVREEDARLMFETNFWGAIHVTREAVKLSPPLLASLAVQDWVSMPRQTLEGFSESLAAEIDPSWNIKVTLVEPAGFETGGRGRVVWGPPHPAYSDPELPATRMRNSFEQSRLKYNACKGAEAFYKIALVDNPLLHSPVGPLAMRRAKKKANGLLADTETYKPWSQDMVKNM</sequence>
<protein>
    <submittedName>
        <fullName evidence="3">Uncharacterized protein</fullName>
    </submittedName>
</protein>
<dbReference type="SUPFAM" id="SSF51735">
    <property type="entry name" value="NAD(P)-binding Rossmann-fold domains"/>
    <property type="match status" value="1"/>
</dbReference>
<evidence type="ECO:0000313" key="3">
    <source>
        <dbReference type="EMBL" id="CDO72243.1"/>
    </source>
</evidence>
<dbReference type="STRING" id="5643.A0A060SIJ0"/>
<evidence type="ECO:0000313" key="4">
    <source>
        <dbReference type="Proteomes" id="UP000029665"/>
    </source>
</evidence>
<dbReference type="InterPro" id="IPR051911">
    <property type="entry name" value="SDR_oxidoreductase"/>
</dbReference>
<name>A0A060SIJ0_PYCCI</name>